<evidence type="ECO:0000313" key="2">
    <source>
        <dbReference type="EMBL" id="GBP87562.1"/>
    </source>
</evidence>
<keyword evidence="1" id="KW-0732">Signal</keyword>
<name>A0A4C1ZJG2_EUMVA</name>
<proteinExistence type="predicted"/>
<reference evidence="2 3" key="1">
    <citation type="journal article" date="2019" name="Commun. Biol.">
        <title>The bagworm genome reveals a unique fibroin gene that provides high tensile strength.</title>
        <authorList>
            <person name="Kono N."/>
            <person name="Nakamura H."/>
            <person name="Ohtoshi R."/>
            <person name="Tomita M."/>
            <person name="Numata K."/>
            <person name="Arakawa K."/>
        </authorList>
    </citation>
    <scope>NUCLEOTIDE SEQUENCE [LARGE SCALE GENOMIC DNA]</scope>
</reference>
<accession>A0A4C1ZJG2</accession>
<evidence type="ECO:0000313" key="3">
    <source>
        <dbReference type="Proteomes" id="UP000299102"/>
    </source>
</evidence>
<keyword evidence="3" id="KW-1185">Reference proteome</keyword>
<organism evidence="2 3">
    <name type="scientific">Eumeta variegata</name>
    <name type="common">Bagworm moth</name>
    <name type="synonym">Eumeta japonica</name>
    <dbReference type="NCBI Taxonomy" id="151549"/>
    <lineage>
        <taxon>Eukaryota</taxon>
        <taxon>Metazoa</taxon>
        <taxon>Ecdysozoa</taxon>
        <taxon>Arthropoda</taxon>
        <taxon>Hexapoda</taxon>
        <taxon>Insecta</taxon>
        <taxon>Pterygota</taxon>
        <taxon>Neoptera</taxon>
        <taxon>Endopterygota</taxon>
        <taxon>Lepidoptera</taxon>
        <taxon>Glossata</taxon>
        <taxon>Ditrysia</taxon>
        <taxon>Tineoidea</taxon>
        <taxon>Psychidae</taxon>
        <taxon>Oiketicinae</taxon>
        <taxon>Eumeta</taxon>
    </lineage>
</organism>
<dbReference type="Proteomes" id="UP000299102">
    <property type="component" value="Unassembled WGS sequence"/>
</dbReference>
<protein>
    <submittedName>
        <fullName evidence="2">Uncharacterized protein</fullName>
    </submittedName>
</protein>
<sequence>MNGTSAAPHHVRVALLFYRFLAGKTGACRSTGYVYKRPRGRRPSKRACWPSAAARASASAPRRIFPPLRTFVRFVLLISNDYSRAFFARILFNS</sequence>
<evidence type="ECO:0000256" key="1">
    <source>
        <dbReference type="SAM" id="SignalP"/>
    </source>
</evidence>
<feature type="chain" id="PRO_5020030295" evidence="1">
    <location>
        <begin position="28"/>
        <end position="94"/>
    </location>
</feature>
<dbReference type="EMBL" id="BGZK01001869">
    <property type="protein sequence ID" value="GBP87562.1"/>
    <property type="molecule type" value="Genomic_DNA"/>
</dbReference>
<gene>
    <name evidence="2" type="ORF">EVAR_65183_1</name>
</gene>
<dbReference type="AlphaFoldDB" id="A0A4C1ZJG2"/>
<feature type="signal peptide" evidence="1">
    <location>
        <begin position="1"/>
        <end position="27"/>
    </location>
</feature>
<comment type="caution">
    <text evidence="2">The sequence shown here is derived from an EMBL/GenBank/DDBJ whole genome shotgun (WGS) entry which is preliminary data.</text>
</comment>